<reference evidence="4" key="1">
    <citation type="journal article" date="2021" name="PeerJ">
        <title>Extensive microbial diversity within the chicken gut microbiome revealed by metagenomics and culture.</title>
        <authorList>
            <person name="Gilroy R."/>
            <person name="Ravi A."/>
            <person name="Getino M."/>
            <person name="Pursley I."/>
            <person name="Horton D.L."/>
            <person name="Alikhan N.F."/>
            <person name="Baker D."/>
            <person name="Gharbi K."/>
            <person name="Hall N."/>
            <person name="Watson M."/>
            <person name="Adriaenssens E.M."/>
            <person name="Foster-Nyarko E."/>
            <person name="Jarju S."/>
            <person name="Secka A."/>
            <person name="Antonio M."/>
            <person name="Oren A."/>
            <person name="Chaudhuri R.R."/>
            <person name="La Ragione R."/>
            <person name="Hildebrand F."/>
            <person name="Pallen M.J."/>
        </authorList>
    </citation>
    <scope>NUCLEOTIDE SEQUENCE</scope>
    <source>
        <strain evidence="4">4376</strain>
    </source>
</reference>
<gene>
    <name evidence="4" type="ORF">H9867_09360</name>
</gene>
<dbReference type="Proteomes" id="UP000824189">
    <property type="component" value="Unassembled WGS sequence"/>
</dbReference>
<dbReference type="Gene3D" id="3.40.50.150">
    <property type="entry name" value="Vaccinia Virus protein VP39"/>
    <property type="match status" value="1"/>
</dbReference>
<dbReference type="GO" id="GO:0008171">
    <property type="term" value="F:O-methyltransferase activity"/>
    <property type="evidence" value="ECO:0007669"/>
    <property type="project" value="InterPro"/>
</dbReference>
<evidence type="ECO:0000313" key="4">
    <source>
        <dbReference type="EMBL" id="HIW96665.1"/>
    </source>
</evidence>
<protein>
    <submittedName>
        <fullName evidence="4">O-methyltransferase</fullName>
    </submittedName>
</protein>
<dbReference type="GO" id="GO:0032259">
    <property type="term" value="P:methylation"/>
    <property type="evidence" value="ECO:0007669"/>
    <property type="project" value="UniProtKB-KW"/>
</dbReference>
<proteinExistence type="predicted"/>
<reference evidence="4" key="2">
    <citation type="submission" date="2021-04" db="EMBL/GenBank/DDBJ databases">
        <authorList>
            <person name="Gilroy R."/>
        </authorList>
    </citation>
    <scope>NUCLEOTIDE SEQUENCE</scope>
    <source>
        <strain evidence="4">4376</strain>
    </source>
</reference>
<comment type="caution">
    <text evidence="4">The sequence shown here is derived from an EMBL/GenBank/DDBJ whole genome shotgun (WGS) entry which is preliminary data.</text>
</comment>
<evidence type="ECO:0000256" key="2">
    <source>
        <dbReference type="ARBA" id="ARBA00022679"/>
    </source>
</evidence>
<sequence>MNAAHESSWDSICSFVGATAPQDDVILHAQEAAGEFGLPVPDAVTAEFIEFLAARAAGTAAVEDRTPTAVVMSPASGVIGLHLFAGLNSGGATGHLTCIDPEVQHQQLAKAAFAEADQRPNTFRFLPSAPLDVIGRLASDSYDVVVAETAVEDIAATAEKTIPALRPGGVLVLLDTLLDGLVADDSRTDRQTVQARQADETLRELSGARVSRLPLGAGITVVTKL</sequence>
<dbReference type="AlphaFoldDB" id="A0A9D1S002"/>
<accession>A0A9D1S002</accession>
<evidence type="ECO:0000313" key="5">
    <source>
        <dbReference type="Proteomes" id="UP000824189"/>
    </source>
</evidence>
<keyword evidence="2" id="KW-0808">Transferase</keyword>
<evidence type="ECO:0000256" key="1">
    <source>
        <dbReference type="ARBA" id="ARBA00022603"/>
    </source>
</evidence>
<organism evidence="4 5">
    <name type="scientific">Candidatus Corynebacterium gallistercoris</name>
    <dbReference type="NCBI Taxonomy" id="2838530"/>
    <lineage>
        <taxon>Bacteria</taxon>
        <taxon>Bacillati</taxon>
        <taxon>Actinomycetota</taxon>
        <taxon>Actinomycetes</taxon>
        <taxon>Mycobacteriales</taxon>
        <taxon>Corynebacteriaceae</taxon>
        <taxon>Corynebacterium</taxon>
    </lineage>
</organism>
<dbReference type="SUPFAM" id="SSF53335">
    <property type="entry name" value="S-adenosyl-L-methionine-dependent methyltransferases"/>
    <property type="match status" value="1"/>
</dbReference>
<name>A0A9D1S002_9CORY</name>
<keyword evidence="3" id="KW-0949">S-adenosyl-L-methionine</keyword>
<dbReference type="InterPro" id="IPR002935">
    <property type="entry name" value="SAM_O-MeTrfase"/>
</dbReference>
<keyword evidence="1" id="KW-0489">Methyltransferase</keyword>
<dbReference type="InterPro" id="IPR029063">
    <property type="entry name" value="SAM-dependent_MTases_sf"/>
</dbReference>
<dbReference type="Pfam" id="PF01596">
    <property type="entry name" value="Methyltransf_3"/>
    <property type="match status" value="1"/>
</dbReference>
<evidence type="ECO:0000256" key="3">
    <source>
        <dbReference type="ARBA" id="ARBA00022691"/>
    </source>
</evidence>
<dbReference type="EMBL" id="DXFZ01000111">
    <property type="protein sequence ID" value="HIW96665.1"/>
    <property type="molecule type" value="Genomic_DNA"/>
</dbReference>